<dbReference type="SUPFAM" id="SSF51316">
    <property type="entry name" value="Mss4-like"/>
    <property type="match status" value="1"/>
</dbReference>
<reference evidence="5 6" key="1">
    <citation type="journal article" date="2015" name="Genome Announc.">
        <title>Draft Genome Sequences of Marine Isolates of Thalassomonas viridans and Thalassomonas actiniarum.</title>
        <authorList>
            <person name="Olonade I."/>
            <person name="van Zyl L.J."/>
            <person name="Trindade M."/>
        </authorList>
    </citation>
    <scope>NUCLEOTIDE SEQUENCE [LARGE SCALE GENOMIC DNA]</scope>
    <source>
        <strain evidence="5 6">XOM25</strain>
    </source>
</reference>
<keyword evidence="2" id="KW-0479">Metal-binding</keyword>
<dbReference type="PROSITE" id="PS51891">
    <property type="entry name" value="CENP_V_GFA"/>
    <property type="match status" value="1"/>
</dbReference>
<evidence type="ECO:0000256" key="1">
    <source>
        <dbReference type="ARBA" id="ARBA00005495"/>
    </source>
</evidence>
<evidence type="ECO:0000259" key="4">
    <source>
        <dbReference type="PROSITE" id="PS51891"/>
    </source>
</evidence>
<name>A0AAF0C8D3_9GAMM</name>
<dbReference type="InterPro" id="IPR006913">
    <property type="entry name" value="CENP-V/GFA"/>
</dbReference>
<evidence type="ECO:0000256" key="2">
    <source>
        <dbReference type="ARBA" id="ARBA00022723"/>
    </source>
</evidence>
<keyword evidence="3" id="KW-0862">Zinc</keyword>
<protein>
    <submittedName>
        <fullName evidence="5">Aldehyde-activating protein</fullName>
    </submittedName>
</protein>
<keyword evidence="6" id="KW-1185">Reference proteome</keyword>
<dbReference type="EMBL" id="CP059733">
    <property type="protein sequence ID" value="WDE06312.1"/>
    <property type="molecule type" value="Genomic_DNA"/>
</dbReference>
<organism evidence="5 6">
    <name type="scientific">Thalassomonas viridans</name>
    <dbReference type="NCBI Taxonomy" id="137584"/>
    <lineage>
        <taxon>Bacteria</taxon>
        <taxon>Pseudomonadati</taxon>
        <taxon>Pseudomonadota</taxon>
        <taxon>Gammaproteobacteria</taxon>
        <taxon>Alteromonadales</taxon>
        <taxon>Colwelliaceae</taxon>
        <taxon>Thalassomonas</taxon>
    </lineage>
</organism>
<feature type="domain" description="CENP-V/GFA" evidence="4">
    <location>
        <begin position="5"/>
        <end position="128"/>
    </location>
</feature>
<dbReference type="GO" id="GO:0046872">
    <property type="term" value="F:metal ion binding"/>
    <property type="evidence" value="ECO:0007669"/>
    <property type="project" value="UniProtKB-KW"/>
</dbReference>
<sequence length="139" mass="15079">MTFQYPGKCSCGNVEVTITLPEKLAAYAPRACDCDFCTARNIQYLSHPDGSLVINSATSLEVYRQGSNQADFLACNRCDDVIAASLKTGDGILGALNATLLSDYAMLKTPEAVSPKLLSAGDKVNRWRSVWLKVKVNEN</sequence>
<comment type="similarity">
    <text evidence="1">Belongs to the Gfa family.</text>
</comment>
<evidence type="ECO:0000313" key="6">
    <source>
        <dbReference type="Proteomes" id="UP000032352"/>
    </source>
</evidence>
<proteinExistence type="inferred from homology"/>
<dbReference type="KEGG" id="tvd:SG34_005140"/>
<reference evidence="5 6" key="2">
    <citation type="journal article" date="2022" name="Mar. Drugs">
        <title>Bioassay-Guided Fractionation Leads to the Detection of Cholic Acid Generated by the Rare Thalassomonas sp.</title>
        <authorList>
            <person name="Pheiffer F."/>
            <person name="Schneider Y.K."/>
            <person name="Hansen E.H."/>
            <person name="Andersen J.H."/>
            <person name="Isaksson J."/>
            <person name="Busche T."/>
            <person name="R C."/>
            <person name="Kalinowski J."/>
            <person name="Zyl L.V."/>
            <person name="Trindade M."/>
        </authorList>
    </citation>
    <scope>NUCLEOTIDE SEQUENCE [LARGE SCALE GENOMIC DNA]</scope>
    <source>
        <strain evidence="5 6">XOM25</strain>
    </source>
</reference>
<accession>A0AAF0C8D3</accession>
<dbReference type="GO" id="GO:0016846">
    <property type="term" value="F:carbon-sulfur lyase activity"/>
    <property type="evidence" value="ECO:0007669"/>
    <property type="project" value="InterPro"/>
</dbReference>
<dbReference type="AlphaFoldDB" id="A0AAF0C8D3"/>
<dbReference type="Gene3D" id="2.170.150.70">
    <property type="match status" value="1"/>
</dbReference>
<evidence type="ECO:0000313" key="5">
    <source>
        <dbReference type="EMBL" id="WDE06312.1"/>
    </source>
</evidence>
<dbReference type="InterPro" id="IPR011057">
    <property type="entry name" value="Mss4-like_sf"/>
</dbReference>
<evidence type="ECO:0000256" key="3">
    <source>
        <dbReference type="ARBA" id="ARBA00022833"/>
    </source>
</evidence>
<dbReference type="RefSeq" id="WP_044838954.1">
    <property type="nucleotide sequence ID" value="NZ_CP059733.1"/>
</dbReference>
<gene>
    <name evidence="5" type="ORF">SG34_005140</name>
</gene>
<dbReference type="Proteomes" id="UP000032352">
    <property type="component" value="Chromosome"/>
</dbReference>